<accession>A0A4Y2B896</accession>
<sequence length="194" mass="22163">SDKTSNSYEVGIGPAFIALEGKRTNHYNGRSCTRGDRWFIKIFPVSILREWFPKRFARKCFRGQPEESEMATLPQPSLLSGKLLQTTKSPLVKLAASLLRQKQSSQTNLPRYQRKLVKKDLETLSSATVKCVTKVEPFAKVAERFARQQETRFSVRFPQAFITSLFQAFQKVFKSPHLADKIEPPSPLRSRTPT</sequence>
<feature type="non-terminal residue" evidence="1">
    <location>
        <position position="1"/>
    </location>
</feature>
<evidence type="ECO:0000313" key="1">
    <source>
        <dbReference type="EMBL" id="GBL87535.1"/>
    </source>
</evidence>
<organism evidence="1 2">
    <name type="scientific">Araneus ventricosus</name>
    <name type="common">Orbweaver spider</name>
    <name type="synonym">Epeira ventricosa</name>
    <dbReference type="NCBI Taxonomy" id="182803"/>
    <lineage>
        <taxon>Eukaryota</taxon>
        <taxon>Metazoa</taxon>
        <taxon>Ecdysozoa</taxon>
        <taxon>Arthropoda</taxon>
        <taxon>Chelicerata</taxon>
        <taxon>Arachnida</taxon>
        <taxon>Araneae</taxon>
        <taxon>Araneomorphae</taxon>
        <taxon>Entelegynae</taxon>
        <taxon>Araneoidea</taxon>
        <taxon>Araneidae</taxon>
        <taxon>Araneus</taxon>
    </lineage>
</organism>
<proteinExistence type="predicted"/>
<comment type="caution">
    <text evidence="1">The sequence shown here is derived from an EMBL/GenBank/DDBJ whole genome shotgun (WGS) entry which is preliminary data.</text>
</comment>
<dbReference type="EMBL" id="BGPR01082535">
    <property type="protein sequence ID" value="GBL87535.1"/>
    <property type="molecule type" value="Genomic_DNA"/>
</dbReference>
<keyword evidence="2" id="KW-1185">Reference proteome</keyword>
<evidence type="ECO:0000313" key="2">
    <source>
        <dbReference type="Proteomes" id="UP000499080"/>
    </source>
</evidence>
<dbReference type="AlphaFoldDB" id="A0A4Y2B896"/>
<name>A0A4Y2B896_ARAVE</name>
<gene>
    <name evidence="1" type="ORF">AVEN_21160_1</name>
</gene>
<protein>
    <submittedName>
        <fullName evidence="1">Uncharacterized protein</fullName>
    </submittedName>
</protein>
<reference evidence="1 2" key="1">
    <citation type="journal article" date="2019" name="Sci. Rep.">
        <title>Orb-weaving spider Araneus ventricosus genome elucidates the spidroin gene catalogue.</title>
        <authorList>
            <person name="Kono N."/>
            <person name="Nakamura H."/>
            <person name="Ohtoshi R."/>
            <person name="Moran D.A.P."/>
            <person name="Shinohara A."/>
            <person name="Yoshida Y."/>
            <person name="Fujiwara M."/>
            <person name="Mori M."/>
            <person name="Tomita M."/>
            <person name="Arakawa K."/>
        </authorList>
    </citation>
    <scope>NUCLEOTIDE SEQUENCE [LARGE SCALE GENOMIC DNA]</scope>
</reference>
<dbReference type="Proteomes" id="UP000499080">
    <property type="component" value="Unassembled WGS sequence"/>
</dbReference>